<evidence type="ECO:0000256" key="1">
    <source>
        <dbReference type="ARBA" id="ARBA00004571"/>
    </source>
</evidence>
<feature type="chain" id="PRO_5045656818" evidence="11">
    <location>
        <begin position="20"/>
        <end position="666"/>
    </location>
</feature>
<keyword evidence="8 14" id="KW-0675">Receptor</keyword>
<comment type="subcellular location">
    <subcellularLocation>
        <location evidence="1">Cell outer membrane</location>
        <topology evidence="1">Multi-pass membrane protein</topology>
    </subcellularLocation>
</comment>
<comment type="caution">
    <text evidence="14">The sequence shown here is derived from an EMBL/GenBank/DDBJ whole genome shotgun (WGS) entry which is preliminary data.</text>
</comment>
<dbReference type="InterPro" id="IPR012910">
    <property type="entry name" value="Plug_dom"/>
</dbReference>
<evidence type="ECO:0000256" key="11">
    <source>
        <dbReference type="SAM" id="SignalP"/>
    </source>
</evidence>
<organism evidence="14 15">
    <name type="scientific">Fulvivirga kasyanovii</name>
    <dbReference type="NCBI Taxonomy" id="396812"/>
    <lineage>
        <taxon>Bacteria</taxon>
        <taxon>Pseudomonadati</taxon>
        <taxon>Bacteroidota</taxon>
        <taxon>Cytophagia</taxon>
        <taxon>Cytophagales</taxon>
        <taxon>Fulvivirgaceae</taxon>
        <taxon>Fulvivirga</taxon>
    </lineage>
</organism>
<dbReference type="Proteomes" id="UP000798808">
    <property type="component" value="Unassembled WGS sequence"/>
</dbReference>
<keyword evidence="7 10" id="KW-0472">Membrane</keyword>
<evidence type="ECO:0000256" key="8">
    <source>
        <dbReference type="ARBA" id="ARBA00023170"/>
    </source>
</evidence>
<evidence type="ECO:0000313" key="14">
    <source>
        <dbReference type="EMBL" id="MTI27247.1"/>
    </source>
</evidence>
<protein>
    <submittedName>
        <fullName evidence="14">TonB-dependent receptor</fullName>
    </submittedName>
</protein>
<dbReference type="PANTHER" id="PTHR30069">
    <property type="entry name" value="TONB-DEPENDENT OUTER MEMBRANE RECEPTOR"/>
    <property type="match status" value="1"/>
</dbReference>
<evidence type="ECO:0000256" key="2">
    <source>
        <dbReference type="ARBA" id="ARBA00022448"/>
    </source>
</evidence>
<evidence type="ECO:0000256" key="9">
    <source>
        <dbReference type="ARBA" id="ARBA00023237"/>
    </source>
</evidence>
<proteinExistence type="inferred from homology"/>
<dbReference type="InterPro" id="IPR037066">
    <property type="entry name" value="Plug_dom_sf"/>
</dbReference>
<dbReference type="RefSeq" id="WP_155174249.1">
    <property type="nucleotide sequence ID" value="NZ_BAAAFL010000012.1"/>
</dbReference>
<keyword evidence="4" id="KW-0812">Transmembrane</keyword>
<keyword evidence="15" id="KW-1185">Reference proteome</keyword>
<dbReference type="InterPro" id="IPR000531">
    <property type="entry name" value="Beta-barrel_TonB"/>
</dbReference>
<dbReference type="Gene3D" id="2.40.170.20">
    <property type="entry name" value="TonB-dependent receptor, beta-barrel domain"/>
    <property type="match status" value="1"/>
</dbReference>
<sequence>MRRLYIIFITLINAFGAMAQAPAPEQGYLETLQLEEIRIYVGKDTTGEHAIHDQQFTAVEQVMERNSAINLVRRGNFAMEPMINGMSGGQINLTIDGMKLFSACTDRMDPVSAYVETVNMDKLEVATGADGGRHGATVGGSINLRLKQPEMRMNKSLKGSAGVNYQSISQGYNAFYNLDYSHNNLGLRYSGVYRNHGIYKDGHGREVMFSQYEKMNHALNGQYQLSDDRKLIFSFIWDDAWDIGYPALPMDVAFARARIYKAGYVWSRLSEHWKSLEITAYGNNITHEMDDSQRDVVIRMDMPGWSNTYGLNMDTDWKLGSHFITARAEFFRNDVRAEMTMYPAEGVSMFMLTWPDAVRTAGGIFFQDRIPIGQSVWSNSLRMDVAHNEIKSQTGMAQLEVLDYEYDGADTRQALNFSSTLMVPVGQYWQAEFTGAFAERFPTVTEQFGFFLFNSQDGFDYVGDPTLANEKAWQFTSGVYLEKGAFRINMKAFGYYFKDYILGRIDEDLDAMTLGARGVKVYENQDNVWMAGLNSDWSVAVTDHISYHGVAEYTVGELEGGAKLPMTVPLAMTHTLNYKNRNFGAEVDYEFVGGRNKVNKISGETPSDAYHIFNAKAAYQQPVGKYTIKWQAGVDNIFDVAYRHPLDWGGILRPGRSINVGVSCHF</sequence>
<gene>
    <name evidence="14" type="ORF">E1163_19990</name>
</gene>
<dbReference type="InterPro" id="IPR039426">
    <property type="entry name" value="TonB-dep_rcpt-like"/>
</dbReference>
<dbReference type="InterPro" id="IPR036942">
    <property type="entry name" value="Beta-barrel_TonB_sf"/>
</dbReference>
<evidence type="ECO:0000256" key="5">
    <source>
        <dbReference type="ARBA" id="ARBA00022729"/>
    </source>
</evidence>
<dbReference type="Gene3D" id="2.170.130.10">
    <property type="entry name" value="TonB-dependent receptor, plug domain"/>
    <property type="match status" value="1"/>
</dbReference>
<dbReference type="Pfam" id="PF00593">
    <property type="entry name" value="TonB_dep_Rec_b-barrel"/>
    <property type="match status" value="1"/>
</dbReference>
<evidence type="ECO:0000256" key="7">
    <source>
        <dbReference type="ARBA" id="ARBA00023136"/>
    </source>
</evidence>
<evidence type="ECO:0000256" key="6">
    <source>
        <dbReference type="ARBA" id="ARBA00023077"/>
    </source>
</evidence>
<accession>A0ABW9RSU8</accession>
<keyword evidence="5 11" id="KW-0732">Signal</keyword>
<feature type="signal peptide" evidence="11">
    <location>
        <begin position="1"/>
        <end position="19"/>
    </location>
</feature>
<name>A0ABW9RSU8_9BACT</name>
<keyword evidence="9" id="KW-0998">Cell outer membrane</keyword>
<keyword evidence="3" id="KW-1134">Transmembrane beta strand</keyword>
<dbReference type="SUPFAM" id="SSF56935">
    <property type="entry name" value="Porins"/>
    <property type="match status" value="1"/>
</dbReference>
<evidence type="ECO:0000256" key="10">
    <source>
        <dbReference type="RuleBase" id="RU003357"/>
    </source>
</evidence>
<evidence type="ECO:0000259" key="13">
    <source>
        <dbReference type="Pfam" id="PF07715"/>
    </source>
</evidence>
<dbReference type="EMBL" id="SMLW01000618">
    <property type="protein sequence ID" value="MTI27247.1"/>
    <property type="molecule type" value="Genomic_DNA"/>
</dbReference>
<feature type="domain" description="TonB-dependent receptor plug" evidence="13">
    <location>
        <begin position="48"/>
        <end position="136"/>
    </location>
</feature>
<evidence type="ECO:0000259" key="12">
    <source>
        <dbReference type="Pfam" id="PF00593"/>
    </source>
</evidence>
<keyword evidence="2" id="KW-0813">Transport</keyword>
<dbReference type="PANTHER" id="PTHR30069:SF29">
    <property type="entry name" value="HEMOGLOBIN AND HEMOGLOBIN-HAPTOGLOBIN-BINDING PROTEIN 1-RELATED"/>
    <property type="match status" value="1"/>
</dbReference>
<evidence type="ECO:0000256" key="3">
    <source>
        <dbReference type="ARBA" id="ARBA00022452"/>
    </source>
</evidence>
<keyword evidence="6 10" id="KW-0798">TonB box</keyword>
<dbReference type="Pfam" id="PF07715">
    <property type="entry name" value="Plug"/>
    <property type="match status" value="1"/>
</dbReference>
<evidence type="ECO:0000256" key="4">
    <source>
        <dbReference type="ARBA" id="ARBA00022692"/>
    </source>
</evidence>
<comment type="similarity">
    <text evidence="10">Belongs to the TonB-dependent receptor family.</text>
</comment>
<reference evidence="14 15" key="1">
    <citation type="submission" date="2019-02" db="EMBL/GenBank/DDBJ databases">
        <authorList>
            <person name="Goldberg S.R."/>
            <person name="Haltli B.A."/>
            <person name="Correa H."/>
            <person name="Russell K.G."/>
        </authorList>
    </citation>
    <scope>NUCLEOTIDE SEQUENCE [LARGE SCALE GENOMIC DNA]</scope>
    <source>
        <strain evidence="14 15">JCM 16186</strain>
    </source>
</reference>
<feature type="domain" description="TonB-dependent receptor-like beta-barrel" evidence="12">
    <location>
        <begin position="173"/>
        <end position="637"/>
    </location>
</feature>
<evidence type="ECO:0000313" key="15">
    <source>
        <dbReference type="Proteomes" id="UP000798808"/>
    </source>
</evidence>